<feature type="repeat" description="WD" evidence="4">
    <location>
        <begin position="281"/>
        <end position="319"/>
    </location>
</feature>
<name>A0A1E5RX97_9ASCO</name>
<keyword evidence="3" id="KW-0677">Repeat</keyword>
<dbReference type="Proteomes" id="UP000095605">
    <property type="component" value="Unassembled WGS sequence"/>
</dbReference>
<dbReference type="PRINTS" id="PR00320">
    <property type="entry name" value="GPROTEINBRPT"/>
</dbReference>
<dbReference type="Gene3D" id="2.130.10.10">
    <property type="entry name" value="YVTN repeat-like/Quinoprotein amine dehydrogenase"/>
    <property type="match status" value="1"/>
</dbReference>
<accession>A0A1E5RX97</accession>
<dbReference type="InterPro" id="IPR019775">
    <property type="entry name" value="WD40_repeat_CS"/>
</dbReference>
<keyword evidence="6" id="KW-1185">Reference proteome</keyword>
<sequence length="319" mass="34682">MSNSSFILRGTLEGHNGWVTSLATCTGDETLLVSGSRDKSIVFWKLTGEQENYGVPVKSLLGHGHIVEDVVLTRDGSFAFSASWDKSAKIWNVAEGKAITTLKGHSSDVLSVSYNEETSQVITASRDKTIKVWSVHGECLSTLLGHDDWVTSAKVIVPAKTNKNLIFSVSSDKVAKLWDLGSEKLLADLKGHNGVINAVATSPDQTLIATGGKDGKLFIWNAKETQPSCSFSFDVNEEIFAVAFCSNRFFMAVSTPSGIKIVDIEKETVIDNVKPEFVGLNKANEPHAVSLEWSGESNSVLFAGYTDNTIRVWEMTTTL</sequence>
<dbReference type="GO" id="GO:0045182">
    <property type="term" value="F:translation regulator activity"/>
    <property type="evidence" value="ECO:0007669"/>
    <property type="project" value="InterPro"/>
</dbReference>
<dbReference type="CDD" id="cd00200">
    <property type="entry name" value="WD40"/>
    <property type="match status" value="1"/>
</dbReference>
<evidence type="ECO:0000256" key="2">
    <source>
        <dbReference type="ARBA" id="ARBA00022574"/>
    </source>
</evidence>
<reference evidence="6" key="1">
    <citation type="journal article" date="2016" name="Genome Announc.">
        <title>Genome sequences of three species of Hanseniaspora isolated from spontaneous wine fermentations.</title>
        <authorList>
            <person name="Sternes P.R."/>
            <person name="Lee D."/>
            <person name="Kutyna D.R."/>
            <person name="Borneman A.R."/>
        </authorList>
    </citation>
    <scope>NUCLEOTIDE SEQUENCE [LARGE SCALE GENOMIC DNA]</scope>
    <source>
        <strain evidence="6">AWRI3578</strain>
    </source>
</reference>
<dbReference type="PROSITE" id="PS00678">
    <property type="entry name" value="WD_REPEATS_1"/>
    <property type="match status" value="1"/>
</dbReference>
<dbReference type="EMBL" id="LPNL01000002">
    <property type="protein sequence ID" value="OEJ91368.1"/>
    <property type="molecule type" value="Genomic_DNA"/>
</dbReference>
<dbReference type="OrthoDB" id="7875889at2759"/>
<dbReference type="PANTHER" id="PTHR19868">
    <property type="entry name" value="RECEPTOR FOR ACTIVATED PROTEIN KINASE C RACK1"/>
    <property type="match status" value="1"/>
</dbReference>
<dbReference type="InterPro" id="IPR001680">
    <property type="entry name" value="WD40_rpt"/>
</dbReference>
<evidence type="ECO:0000256" key="4">
    <source>
        <dbReference type="PROSITE-ProRule" id="PRU00221"/>
    </source>
</evidence>
<comment type="caution">
    <text evidence="5">The sequence shown here is derived from an EMBL/GenBank/DDBJ whole genome shotgun (WGS) entry which is preliminary data.</text>
</comment>
<feature type="repeat" description="WD" evidence="4">
    <location>
        <begin position="12"/>
        <end position="46"/>
    </location>
</feature>
<feature type="repeat" description="WD" evidence="4">
    <location>
        <begin position="102"/>
        <end position="135"/>
    </location>
</feature>
<keyword evidence="2 4" id="KW-0853">WD repeat</keyword>
<dbReference type="SMART" id="SM00320">
    <property type="entry name" value="WD40"/>
    <property type="match status" value="7"/>
</dbReference>
<evidence type="ECO:0000256" key="3">
    <source>
        <dbReference type="ARBA" id="ARBA00022737"/>
    </source>
</evidence>
<protein>
    <submittedName>
        <fullName evidence="5">Guanine nucleotide-binding protein subunit beta-like protein</fullName>
    </submittedName>
</protein>
<dbReference type="SUPFAM" id="SSF50978">
    <property type="entry name" value="WD40 repeat-like"/>
    <property type="match status" value="1"/>
</dbReference>
<dbReference type="Pfam" id="PF00400">
    <property type="entry name" value="WD40"/>
    <property type="match status" value="6"/>
</dbReference>
<dbReference type="InterPro" id="IPR015943">
    <property type="entry name" value="WD40/YVTN_repeat-like_dom_sf"/>
</dbReference>
<evidence type="ECO:0000256" key="1">
    <source>
        <dbReference type="ARBA" id="ARBA00007253"/>
    </source>
</evidence>
<organism evidence="5 6">
    <name type="scientific">Hanseniaspora opuntiae</name>
    <dbReference type="NCBI Taxonomy" id="211096"/>
    <lineage>
        <taxon>Eukaryota</taxon>
        <taxon>Fungi</taxon>
        <taxon>Dikarya</taxon>
        <taxon>Ascomycota</taxon>
        <taxon>Saccharomycotina</taxon>
        <taxon>Saccharomycetes</taxon>
        <taxon>Saccharomycodales</taxon>
        <taxon>Saccharomycodaceae</taxon>
        <taxon>Hanseniaspora</taxon>
    </lineage>
</organism>
<feature type="repeat" description="WD" evidence="4">
    <location>
        <begin position="189"/>
        <end position="230"/>
    </location>
</feature>
<dbReference type="FunFam" id="2.130.10.10:FF:000615">
    <property type="entry name" value="Receptor for activated C kinase 1"/>
    <property type="match status" value="1"/>
</dbReference>
<dbReference type="InterPro" id="IPR045223">
    <property type="entry name" value="RACK1-like"/>
</dbReference>
<dbReference type="InterPro" id="IPR036322">
    <property type="entry name" value="WD40_repeat_dom_sf"/>
</dbReference>
<feature type="repeat" description="WD" evidence="4">
    <location>
        <begin position="60"/>
        <end position="101"/>
    </location>
</feature>
<proteinExistence type="inferred from homology"/>
<dbReference type="PROSITE" id="PS50082">
    <property type="entry name" value="WD_REPEATS_2"/>
    <property type="match status" value="5"/>
</dbReference>
<gene>
    <name evidence="5" type="ORF">AWRI3578_g300</name>
</gene>
<dbReference type="GO" id="GO:0043022">
    <property type="term" value="F:ribosome binding"/>
    <property type="evidence" value="ECO:0007669"/>
    <property type="project" value="InterPro"/>
</dbReference>
<dbReference type="PROSITE" id="PS50294">
    <property type="entry name" value="WD_REPEATS_REGION"/>
    <property type="match status" value="5"/>
</dbReference>
<dbReference type="AlphaFoldDB" id="A0A1E5RX97"/>
<evidence type="ECO:0000313" key="5">
    <source>
        <dbReference type="EMBL" id="OEJ91368.1"/>
    </source>
</evidence>
<comment type="similarity">
    <text evidence="1">Belongs to the WD repeat G protein beta family. Ribosomal protein RACK1 subfamily.</text>
</comment>
<dbReference type="InterPro" id="IPR020472">
    <property type="entry name" value="WD40_PAC1"/>
</dbReference>
<evidence type="ECO:0000313" key="6">
    <source>
        <dbReference type="Proteomes" id="UP000095605"/>
    </source>
</evidence>